<evidence type="ECO:0000313" key="3">
    <source>
        <dbReference type="Proteomes" id="UP000198535"/>
    </source>
</evidence>
<dbReference type="Proteomes" id="UP000198535">
    <property type="component" value="Unassembled WGS sequence"/>
</dbReference>
<organism evidence="2 3">
    <name type="scientific">Methanolobus profundi</name>
    <dbReference type="NCBI Taxonomy" id="487685"/>
    <lineage>
        <taxon>Archaea</taxon>
        <taxon>Methanobacteriati</taxon>
        <taxon>Methanobacteriota</taxon>
        <taxon>Stenosarchaea group</taxon>
        <taxon>Methanomicrobia</taxon>
        <taxon>Methanosarcinales</taxon>
        <taxon>Methanosarcinaceae</taxon>
        <taxon>Methanolobus</taxon>
    </lineage>
</organism>
<dbReference type="PANTHER" id="PTHR43471:SF13">
    <property type="entry name" value="ABC-2 TYPE TRANSPORT SYSTEM PERMEASE PROTEIN"/>
    <property type="match status" value="1"/>
</dbReference>
<proteinExistence type="predicted"/>
<dbReference type="Pfam" id="PF12679">
    <property type="entry name" value="ABC2_membrane_2"/>
    <property type="match status" value="1"/>
</dbReference>
<feature type="transmembrane region" description="Helical" evidence="1">
    <location>
        <begin position="226"/>
        <end position="244"/>
    </location>
</feature>
<keyword evidence="1" id="KW-0812">Transmembrane</keyword>
<keyword evidence="1" id="KW-0472">Membrane</keyword>
<dbReference type="EMBL" id="FOUJ01000002">
    <property type="protein sequence ID" value="SFM50507.1"/>
    <property type="molecule type" value="Genomic_DNA"/>
</dbReference>
<dbReference type="PANTHER" id="PTHR43471">
    <property type="entry name" value="ABC TRANSPORTER PERMEASE"/>
    <property type="match status" value="1"/>
</dbReference>
<feature type="transmembrane region" description="Helical" evidence="1">
    <location>
        <begin position="141"/>
        <end position="161"/>
    </location>
</feature>
<dbReference type="GO" id="GO:0005886">
    <property type="term" value="C:plasma membrane"/>
    <property type="evidence" value="ECO:0007669"/>
    <property type="project" value="UniProtKB-SubCell"/>
</dbReference>
<feature type="transmembrane region" description="Helical" evidence="1">
    <location>
        <begin position="101"/>
        <end position="129"/>
    </location>
</feature>
<evidence type="ECO:0000256" key="1">
    <source>
        <dbReference type="SAM" id="Phobius"/>
    </source>
</evidence>
<feature type="transmembrane region" description="Helical" evidence="1">
    <location>
        <begin position="58"/>
        <end position="80"/>
    </location>
</feature>
<dbReference type="AlphaFoldDB" id="A0A1I4RE70"/>
<feature type="transmembrane region" description="Helical" evidence="1">
    <location>
        <begin position="23"/>
        <end position="46"/>
    </location>
</feature>
<keyword evidence="1" id="KW-1133">Transmembrane helix</keyword>
<feature type="transmembrane region" description="Helical" evidence="1">
    <location>
        <begin position="170"/>
        <end position="187"/>
    </location>
</feature>
<dbReference type="STRING" id="487685.SAMN04488696_1523"/>
<name>A0A1I4RE70_9EURY</name>
<protein>
    <submittedName>
        <fullName evidence="2">ABC-2 type transport system permease protein</fullName>
    </submittedName>
</protein>
<accession>A0A1I4RE70</accession>
<dbReference type="GO" id="GO:0140359">
    <property type="term" value="F:ABC-type transporter activity"/>
    <property type="evidence" value="ECO:0007669"/>
    <property type="project" value="InterPro"/>
</dbReference>
<evidence type="ECO:0000313" key="2">
    <source>
        <dbReference type="EMBL" id="SFM50507.1"/>
    </source>
</evidence>
<dbReference type="RefSeq" id="WP_091935522.1">
    <property type="nucleotide sequence ID" value="NZ_FOUJ01000002.1"/>
</dbReference>
<gene>
    <name evidence="2" type="ORF">SAMN04488696_1523</name>
</gene>
<reference evidence="3" key="1">
    <citation type="submission" date="2016-10" db="EMBL/GenBank/DDBJ databases">
        <authorList>
            <person name="Varghese N."/>
            <person name="Submissions S."/>
        </authorList>
    </citation>
    <scope>NUCLEOTIDE SEQUENCE [LARGE SCALE GENOMIC DNA]</scope>
    <source>
        <strain evidence="3">Mob M</strain>
    </source>
</reference>
<dbReference type="OrthoDB" id="137197at2157"/>
<sequence>MNISKIRIVALDEILRGVKSKHVWFFSSALAFICILAMHYSTSLAFLFSDSGKIPFTYISFMIILIIGPFFILVTAFDSISNEVEKGTVRYIISKIDRASFMLGKFCSLFLIFAVLTFIVAIMGQVYTYSSGNAFDLERMILFWLFSSLYLGCFISIFIFVSTLSKNNKIAFTMSAILLGITIYFFMQGGNEYLRYLTPPYYAFAVSGTMKNTTGEIDYFNMIRNLVSMLLFIVATLSIDILTFKRRDL</sequence>
<keyword evidence="3" id="KW-1185">Reference proteome</keyword>